<dbReference type="EMBL" id="BFAG01000005">
    <property type="protein sequence ID" value="GBF05615.1"/>
    <property type="molecule type" value="Genomic_DNA"/>
</dbReference>
<dbReference type="Gene3D" id="3.30.460.10">
    <property type="entry name" value="Beta Polymerase, domain 2"/>
    <property type="match status" value="1"/>
</dbReference>
<dbReference type="Gene3D" id="1.20.120.330">
    <property type="entry name" value="Nucleotidyltransferases domain 2"/>
    <property type="match status" value="1"/>
</dbReference>
<dbReference type="InterPro" id="IPR043519">
    <property type="entry name" value="NT_sf"/>
</dbReference>
<feature type="domain" description="Lincosamide nucleotidyltransferase-like C-terminal" evidence="1">
    <location>
        <begin position="156"/>
        <end position="267"/>
    </location>
</feature>
<dbReference type="InterPro" id="IPR048495">
    <property type="entry name" value="LinB-like_C"/>
</dbReference>
<dbReference type="Proteomes" id="UP000236569">
    <property type="component" value="Unassembled WGS sequence"/>
</dbReference>
<gene>
    <name evidence="2" type="ORF">DAERI_050124</name>
</gene>
<evidence type="ECO:0000259" key="1">
    <source>
        <dbReference type="Pfam" id="PF21418"/>
    </source>
</evidence>
<sequence length="282" mass="30160">MGYAGAVTSVAALDALDARIRAALVAEPGVRHALAYGSRTQVGPDGAPASDGWSDLEYWAFLESGETLDAFAFLRPLMPVALAVVNPYGTPNVVTPDLVRVELHMVDGEQLAQISTWPNAGTSPDRMLIKDADGALRARLEELATRPIFAATLPGVQALYDGVLNDLVFGSAVLARGEELRAWDLLTPVRGGLLRLVRVLEGLPQPLAPTRRAERELPEGWREALRGTVSGQAASAYGRALTVSRRLAAVLRLEERAVIQEALAARLRALTGEESRQPGAES</sequence>
<evidence type="ECO:0000313" key="2">
    <source>
        <dbReference type="EMBL" id="GBF05615.1"/>
    </source>
</evidence>
<keyword evidence="3" id="KW-1185">Reference proteome</keyword>
<dbReference type="Pfam" id="PF21418">
    <property type="entry name" value="LinB-like_C"/>
    <property type="match status" value="1"/>
</dbReference>
<dbReference type="AlphaFoldDB" id="A0A2I9DXV0"/>
<organism evidence="2 3">
    <name type="scientific">Deinococcus aerius</name>
    <dbReference type="NCBI Taxonomy" id="200253"/>
    <lineage>
        <taxon>Bacteria</taxon>
        <taxon>Thermotogati</taxon>
        <taxon>Deinococcota</taxon>
        <taxon>Deinococci</taxon>
        <taxon>Deinococcales</taxon>
        <taxon>Deinococcaceae</taxon>
        <taxon>Deinococcus</taxon>
    </lineage>
</organism>
<protein>
    <recommendedName>
        <fullName evidence="1">Lincosamide nucleotidyltransferase-like C-terminal domain-containing protein</fullName>
    </recommendedName>
</protein>
<accession>A0A2I9DXV0</accession>
<name>A0A2I9DXV0_9DEIO</name>
<proteinExistence type="predicted"/>
<comment type="caution">
    <text evidence="2">The sequence shown here is derived from an EMBL/GenBank/DDBJ whole genome shotgun (WGS) entry which is preliminary data.</text>
</comment>
<reference evidence="3" key="1">
    <citation type="submission" date="2018-01" db="EMBL/GenBank/DDBJ databases">
        <title>Draft Genome Sequence of the Radioresistant Bacterium Deinococcus aerius TR0125, Isolated from the Higher Atmosphere above Japan.</title>
        <authorList>
            <person name="Satoh K."/>
            <person name="Arai H."/>
            <person name="Sanzen T."/>
            <person name="Kawaguchi Y."/>
            <person name="Hayashi H."/>
            <person name="Yokobori S."/>
            <person name="Yamagishi A."/>
            <person name="Oono Y."/>
            <person name="Narumi I."/>
        </authorList>
    </citation>
    <scope>NUCLEOTIDE SEQUENCE [LARGE SCALE GENOMIC DNA]</scope>
    <source>
        <strain evidence="3">TR0125</strain>
    </source>
</reference>
<evidence type="ECO:0000313" key="3">
    <source>
        <dbReference type="Proteomes" id="UP000236569"/>
    </source>
</evidence>